<accession>A0ABR1H7S1</accession>
<comment type="caution">
    <text evidence="1">The sequence shown here is derived from an EMBL/GenBank/DDBJ whole genome shotgun (WGS) entry which is preliminary data.</text>
</comment>
<keyword evidence="2" id="KW-1185">Reference proteome</keyword>
<dbReference type="Proteomes" id="UP001498421">
    <property type="component" value="Unassembled WGS sequence"/>
</dbReference>
<evidence type="ECO:0000313" key="2">
    <source>
        <dbReference type="Proteomes" id="UP001498421"/>
    </source>
</evidence>
<organism evidence="1 2">
    <name type="scientific">Neonectria magnoliae</name>
    <dbReference type="NCBI Taxonomy" id="2732573"/>
    <lineage>
        <taxon>Eukaryota</taxon>
        <taxon>Fungi</taxon>
        <taxon>Dikarya</taxon>
        <taxon>Ascomycota</taxon>
        <taxon>Pezizomycotina</taxon>
        <taxon>Sordariomycetes</taxon>
        <taxon>Hypocreomycetidae</taxon>
        <taxon>Hypocreales</taxon>
        <taxon>Nectriaceae</taxon>
        <taxon>Neonectria</taxon>
    </lineage>
</organism>
<proteinExistence type="predicted"/>
<gene>
    <name evidence="1" type="ORF">QQZ08_011748</name>
</gene>
<protein>
    <submittedName>
        <fullName evidence="1">Uncharacterized protein</fullName>
    </submittedName>
</protein>
<sequence length="223" mass="26160">MWPRETHQLPDDSSQNPKNLFRWIEEKTWIRWHVWERTGTLENVNCLDAYDSPSRVDRFADRHSDLLTDDAVAKLKDIRIASSLPLATYASHSSSFPVPSFHGWKEDYKPYSGTPLYALDLVNSQAELDKLTSQIKNPTEWRRIYNWMASRRYKVRRFRSIANGDEAPTSYARDRDELDFEFRDPATSHIIGEKDRSDVRLAFIKRWIETLEKGDGPKTPDIQ</sequence>
<reference evidence="1 2" key="1">
    <citation type="journal article" date="2025" name="Microbiol. Resour. Announc.">
        <title>Draft genome sequences for Neonectria magnoliae and Neonectria punicea, canker pathogens of Liriodendron tulipifera and Acer saccharum in West Virginia.</title>
        <authorList>
            <person name="Petronek H.M."/>
            <person name="Kasson M.T."/>
            <person name="Metheny A.M."/>
            <person name="Stauder C.M."/>
            <person name="Lovett B."/>
            <person name="Lynch S.C."/>
            <person name="Garnas J.R."/>
            <person name="Kasson L.R."/>
            <person name="Stajich J.E."/>
        </authorList>
    </citation>
    <scope>NUCLEOTIDE SEQUENCE [LARGE SCALE GENOMIC DNA]</scope>
    <source>
        <strain evidence="1 2">NRRL 64651</strain>
    </source>
</reference>
<dbReference type="EMBL" id="JAZAVK010000193">
    <property type="protein sequence ID" value="KAK7417089.1"/>
    <property type="molecule type" value="Genomic_DNA"/>
</dbReference>
<evidence type="ECO:0000313" key="1">
    <source>
        <dbReference type="EMBL" id="KAK7417089.1"/>
    </source>
</evidence>
<name>A0ABR1H7S1_9HYPO</name>